<dbReference type="EMBL" id="LGCN01000221">
    <property type="protein sequence ID" value="KOT33852.1"/>
    <property type="molecule type" value="Genomic_DNA"/>
</dbReference>
<dbReference type="PATRIC" id="fig|36816.3.peg.5927"/>
<comment type="caution">
    <text evidence="2">The sequence shown here is derived from an EMBL/GenBank/DDBJ whole genome shotgun (WGS) entry which is preliminary data.</text>
</comment>
<evidence type="ECO:0000256" key="1">
    <source>
        <dbReference type="SAM" id="MobiDB-lite"/>
    </source>
</evidence>
<name>A0A0M9X6R6_9ACTN</name>
<proteinExistence type="predicted"/>
<feature type="compositionally biased region" description="Basic and acidic residues" evidence="1">
    <location>
        <begin position="35"/>
        <end position="45"/>
    </location>
</feature>
<dbReference type="Proteomes" id="UP000037773">
    <property type="component" value="Unassembled WGS sequence"/>
</dbReference>
<sequence length="69" mass="7468">MRTGLGPTRGLVLALVDGTAGPVDVAGPRDRRRVRREDRARREVNDVPGGTLVREGRRPGGPRTADWPA</sequence>
<keyword evidence="3" id="KW-1185">Reference proteome</keyword>
<gene>
    <name evidence="2" type="ORF">ADK41_27365</name>
</gene>
<dbReference type="AlphaFoldDB" id="A0A0M9X6R6"/>
<reference evidence="2 3" key="1">
    <citation type="submission" date="2015-07" db="EMBL/GenBank/DDBJ databases">
        <authorList>
            <person name="Noorani M."/>
        </authorList>
    </citation>
    <scope>NUCLEOTIDE SEQUENCE [LARGE SCALE GENOMIC DNA]</scope>
    <source>
        <strain evidence="2 3">NRRL B-24567</strain>
    </source>
</reference>
<feature type="region of interest" description="Disordered" evidence="1">
    <location>
        <begin position="20"/>
        <end position="69"/>
    </location>
</feature>
<evidence type="ECO:0000313" key="2">
    <source>
        <dbReference type="EMBL" id="KOT33852.1"/>
    </source>
</evidence>
<evidence type="ECO:0000313" key="3">
    <source>
        <dbReference type="Proteomes" id="UP000037773"/>
    </source>
</evidence>
<protein>
    <submittedName>
        <fullName evidence="2">Uncharacterized protein</fullName>
    </submittedName>
</protein>
<organism evidence="2 3">
    <name type="scientific">Streptomyces caelestis</name>
    <dbReference type="NCBI Taxonomy" id="36816"/>
    <lineage>
        <taxon>Bacteria</taxon>
        <taxon>Bacillati</taxon>
        <taxon>Actinomycetota</taxon>
        <taxon>Actinomycetes</taxon>
        <taxon>Kitasatosporales</taxon>
        <taxon>Streptomycetaceae</taxon>
        <taxon>Streptomyces</taxon>
    </lineage>
</organism>
<accession>A0A0M9X6R6</accession>